<gene>
    <name evidence="1" type="ORF">SAMN02745134_02459</name>
</gene>
<dbReference type="AlphaFoldDB" id="A0A1W1XNE4"/>
<organism evidence="1 2">
    <name type="scientific">Clostridium acidisoli DSM 12555</name>
    <dbReference type="NCBI Taxonomy" id="1121291"/>
    <lineage>
        <taxon>Bacteria</taxon>
        <taxon>Bacillati</taxon>
        <taxon>Bacillota</taxon>
        <taxon>Clostridia</taxon>
        <taxon>Eubacteriales</taxon>
        <taxon>Clostridiaceae</taxon>
        <taxon>Clostridium</taxon>
    </lineage>
</organism>
<dbReference type="EMBL" id="FWXH01000009">
    <property type="protein sequence ID" value="SMC25500.1"/>
    <property type="molecule type" value="Genomic_DNA"/>
</dbReference>
<protein>
    <submittedName>
        <fullName evidence="1">Arsenical resistance operon trans-acting repressor ArsD</fullName>
    </submittedName>
</protein>
<dbReference type="GO" id="GO:0003677">
    <property type="term" value="F:DNA binding"/>
    <property type="evidence" value="ECO:0007669"/>
    <property type="project" value="InterPro"/>
</dbReference>
<proteinExistence type="predicted"/>
<accession>A0A1W1XNE4</accession>
<dbReference type="RefSeq" id="WP_084116285.1">
    <property type="nucleotide sequence ID" value="NZ_FWXH01000009.1"/>
</dbReference>
<dbReference type="Gene3D" id="3.40.30.10">
    <property type="entry name" value="Glutaredoxin"/>
    <property type="match status" value="1"/>
</dbReference>
<dbReference type="GO" id="GO:0045892">
    <property type="term" value="P:negative regulation of DNA-templated transcription"/>
    <property type="evidence" value="ECO:0007669"/>
    <property type="project" value="InterPro"/>
</dbReference>
<dbReference type="GO" id="GO:0046685">
    <property type="term" value="P:response to arsenic-containing substance"/>
    <property type="evidence" value="ECO:0007669"/>
    <property type="project" value="InterPro"/>
</dbReference>
<sequence length="123" mass="13601">MKKMIIFEPAMCCSTGLCGPGVDPELLRVSTVLNTLNKKGIVIQRHNLSNNPQAFVDNKLINELLNNSGVEVLPVTIVDDNVLKTKAYPTNDEFCKFLDITEDYLKTGVKFKTKDCDCKGGCC</sequence>
<dbReference type="InterPro" id="IPR010712">
    <property type="entry name" value="Arsenical-R_ArsD"/>
</dbReference>
<dbReference type="STRING" id="1121291.SAMN02745134_02459"/>
<dbReference type="OrthoDB" id="9801358at2"/>
<evidence type="ECO:0000313" key="1">
    <source>
        <dbReference type="EMBL" id="SMC25500.1"/>
    </source>
</evidence>
<reference evidence="1 2" key="1">
    <citation type="submission" date="2017-04" db="EMBL/GenBank/DDBJ databases">
        <authorList>
            <person name="Afonso C.L."/>
            <person name="Miller P.J."/>
            <person name="Scott M.A."/>
            <person name="Spackman E."/>
            <person name="Goraichik I."/>
            <person name="Dimitrov K.M."/>
            <person name="Suarez D.L."/>
            <person name="Swayne D.E."/>
        </authorList>
    </citation>
    <scope>NUCLEOTIDE SEQUENCE [LARGE SCALE GENOMIC DNA]</scope>
    <source>
        <strain evidence="1 2">DSM 12555</strain>
    </source>
</reference>
<dbReference type="Proteomes" id="UP000192468">
    <property type="component" value="Unassembled WGS sequence"/>
</dbReference>
<keyword evidence="2" id="KW-1185">Reference proteome</keyword>
<dbReference type="NCBIfam" id="NF033727">
    <property type="entry name" value="chaperon_ArsD"/>
    <property type="match status" value="1"/>
</dbReference>
<name>A0A1W1XNE4_9CLOT</name>
<evidence type="ECO:0000313" key="2">
    <source>
        <dbReference type="Proteomes" id="UP000192468"/>
    </source>
</evidence>
<dbReference type="Pfam" id="PF06953">
    <property type="entry name" value="ArsD"/>
    <property type="match status" value="1"/>
</dbReference>